<accession>A0ABV9SEQ8</accession>
<organism evidence="2 3">
    <name type="scientific">Streptomonospora arabica</name>
    <dbReference type="NCBI Taxonomy" id="412417"/>
    <lineage>
        <taxon>Bacteria</taxon>
        <taxon>Bacillati</taxon>
        <taxon>Actinomycetota</taxon>
        <taxon>Actinomycetes</taxon>
        <taxon>Streptosporangiales</taxon>
        <taxon>Nocardiopsidaceae</taxon>
        <taxon>Streptomonospora</taxon>
    </lineage>
</organism>
<reference evidence="3" key="1">
    <citation type="journal article" date="2019" name="Int. J. Syst. Evol. Microbiol.">
        <title>The Global Catalogue of Microorganisms (GCM) 10K type strain sequencing project: providing services to taxonomists for standard genome sequencing and annotation.</title>
        <authorList>
            <consortium name="The Broad Institute Genomics Platform"/>
            <consortium name="The Broad Institute Genome Sequencing Center for Infectious Disease"/>
            <person name="Wu L."/>
            <person name="Ma J."/>
        </authorList>
    </citation>
    <scope>NUCLEOTIDE SEQUENCE [LARGE SCALE GENOMIC DNA]</scope>
    <source>
        <strain evidence="3">CGMCC 4.7304</strain>
    </source>
</reference>
<evidence type="ECO:0000259" key="1">
    <source>
        <dbReference type="Pfam" id="PF13460"/>
    </source>
</evidence>
<dbReference type="InterPro" id="IPR036291">
    <property type="entry name" value="NAD(P)-bd_dom_sf"/>
</dbReference>
<keyword evidence="3" id="KW-1185">Reference proteome</keyword>
<sequence>MKILVMGATGSVGRRLVDRLVESGQQVRAMTRDASRAEGLPTGVDVRSGDFRAPETLPAVFDGVDSAYLFSDPETARTVVSHAEEAGIRRIVALSSIMADEQDGAEVRNPVEEAVRGSGLDWTILRPGPFSANARNWWAYAIREFGMVRWIYPEARLAPIHEDDVAAVAAAALLDESHTGHRYTLSGPETLTQAEQVRIIGKEIDRSLAFEEITPEEARAMLSGAGVPEQIIDKLIDLLARMREAGSRVAPTVEQVTGRPARTFAQWVSDNAHVFR</sequence>
<dbReference type="InterPro" id="IPR016040">
    <property type="entry name" value="NAD(P)-bd_dom"/>
</dbReference>
<dbReference type="Gene3D" id="3.40.50.720">
    <property type="entry name" value="NAD(P)-binding Rossmann-like Domain"/>
    <property type="match status" value="1"/>
</dbReference>
<evidence type="ECO:0000313" key="3">
    <source>
        <dbReference type="Proteomes" id="UP001595858"/>
    </source>
</evidence>
<evidence type="ECO:0000313" key="2">
    <source>
        <dbReference type="EMBL" id="MFC4865338.1"/>
    </source>
</evidence>
<dbReference type="InterPro" id="IPR051604">
    <property type="entry name" value="Ergot_Alk_Oxidoreductase"/>
</dbReference>
<name>A0ABV9SEQ8_9ACTN</name>
<dbReference type="Proteomes" id="UP001595858">
    <property type="component" value="Unassembled WGS sequence"/>
</dbReference>
<feature type="domain" description="NAD(P)-binding" evidence="1">
    <location>
        <begin position="7"/>
        <end position="175"/>
    </location>
</feature>
<dbReference type="Pfam" id="PF13460">
    <property type="entry name" value="NAD_binding_10"/>
    <property type="match status" value="1"/>
</dbReference>
<comment type="caution">
    <text evidence="2">The sequence shown here is derived from an EMBL/GenBank/DDBJ whole genome shotgun (WGS) entry which is preliminary data.</text>
</comment>
<dbReference type="Gene3D" id="3.90.25.10">
    <property type="entry name" value="UDP-galactose 4-epimerase, domain 1"/>
    <property type="match status" value="1"/>
</dbReference>
<dbReference type="SUPFAM" id="SSF51735">
    <property type="entry name" value="NAD(P)-binding Rossmann-fold domains"/>
    <property type="match status" value="1"/>
</dbReference>
<proteinExistence type="predicted"/>
<protein>
    <submittedName>
        <fullName evidence="2">SDR family oxidoreductase</fullName>
    </submittedName>
</protein>
<dbReference type="EMBL" id="JBHSIY010000002">
    <property type="protein sequence ID" value="MFC4865338.1"/>
    <property type="molecule type" value="Genomic_DNA"/>
</dbReference>
<dbReference type="RefSeq" id="WP_344144268.1">
    <property type="nucleotide sequence ID" value="NZ_BAAAQI010000009.1"/>
</dbReference>
<dbReference type="PANTHER" id="PTHR43162">
    <property type="match status" value="1"/>
</dbReference>
<dbReference type="PANTHER" id="PTHR43162:SF1">
    <property type="entry name" value="PRESTALK A DIFFERENTIATION PROTEIN A"/>
    <property type="match status" value="1"/>
</dbReference>
<gene>
    <name evidence="2" type="ORF">ACFPCZ_01720</name>
</gene>